<dbReference type="InterPro" id="IPR036388">
    <property type="entry name" value="WH-like_DNA-bd_sf"/>
</dbReference>
<keyword evidence="2" id="KW-0238">DNA-binding</keyword>
<dbReference type="GO" id="GO:0003677">
    <property type="term" value="F:DNA binding"/>
    <property type="evidence" value="ECO:0007669"/>
    <property type="project" value="UniProtKB-KW"/>
</dbReference>
<dbReference type="Pfam" id="PF00196">
    <property type="entry name" value="GerE"/>
    <property type="match status" value="1"/>
</dbReference>
<keyword evidence="3" id="KW-0804">Transcription</keyword>
<keyword evidence="6" id="KW-1185">Reference proteome</keyword>
<dbReference type="InterPro" id="IPR041617">
    <property type="entry name" value="TPR_MalT"/>
</dbReference>
<dbReference type="Proteomes" id="UP000273807">
    <property type="component" value="Unassembled WGS sequence"/>
</dbReference>
<protein>
    <submittedName>
        <fullName evidence="5">Helix-turn-helix transcriptional regulator</fullName>
    </submittedName>
</protein>
<gene>
    <name evidence="5" type="ORF">D7003_06915</name>
</gene>
<evidence type="ECO:0000313" key="5">
    <source>
        <dbReference type="EMBL" id="RNL57348.1"/>
    </source>
</evidence>
<dbReference type="SUPFAM" id="SSF46894">
    <property type="entry name" value="C-terminal effector domain of the bipartite response regulators"/>
    <property type="match status" value="1"/>
</dbReference>
<dbReference type="SMART" id="SM00421">
    <property type="entry name" value="HTH_LUXR"/>
    <property type="match status" value="1"/>
</dbReference>
<dbReference type="Gene3D" id="1.10.10.10">
    <property type="entry name" value="Winged helix-like DNA-binding domain superfamily/Winged helix DNA-binding domain"/>
    <property type="match status" value="1"/>
</dbReference>
<dbReference type="Gene3D" id="1.25.40.10">
    <property type="entry name" value="Tetratricopeptide repeat domain"/>
    <property type="match status" value="1"/>
</dbReference>
<dbReference type="InterPro" id="IPR059106">
    <property type="entry name" value="WHD_MalT"/>
</dbReference>
<dbReference type="CDD" id="cd06170">
    <property type="entry name" value="LuxR_C_like"/>
    <property type="match status" value="1"/>
</dbReference>
<dbReference type="InterPro" id="IPR000792">
    <property type="entry name" value="Tscrpt_reg_LuxR_C"/>
</dbReference>
<dbReference type="InterPro" id="IPR016032">
    <property type="entry name" value="Sig_transdc_resp-reg_C-effctor"/>
</dbReference>
<accession>A0A3N0C3T4</accession>
<dbReference type="InterPro" id="IPR011990">
    <property type="entry name" value="TPR-like_helical_dom_sf"/>
</dbReference>
<comment type="caution">
    <text evidence="5">The sequence shown here is derived from an EMBL/GenBank/DDBJ whole genome shotgun (WGS) entry which is preliminary data.</text>
</comment>
<dbReference type="OrthoDB" id="134985at2"/>
<dbReference type="Pfam" id="PF17874">
    <property type="entry name" value="TPR_MalT"/>
    <property type="match status" value="1"/>
</dbReference>
<dbReference type="SUPFAM" id="SSF52540">
    <property type="entry name" value="P-loop containing nucleoside triphosphate hydrolases"/>
    <property type="match status" value="1"/>
</dbReference>
<feature type="domain" description="HTH luxR-type" evidence="4">
    <location>
        <begin position="837"/>
        <end position="902"/>
    </location>
</feature>
<reference evidence="5 6" key="1">
    <citation type="submission" date="2018-10" db="EMBL/GenBank/DDBJ databases">
        <title>Genome sequencing of Arthrobacter oryzae TNB02.</title>
        <authorList>
            <person name="Cho Y.-J."/>
            <person name="Cho A."/>
            <person name="Kim O.-S."/>
        </authorList>
    </citation>
    <scope>NUCLEOTIDE SEQUENCE [LARGE SCALE GENOMIC DNA]</scope>
    <source>
        <strain evidence="5 6">TNB02</strain>
    </source>
</reference>
<sequence length="904" mass="98735">MARPLIATKLFIPKVRRHVVTRPRLLDRLRRGTESRLTLVSAPAGFGKTTLLSAWLGGMEEDHRRIAWVSLDAADRDPASFWAYVVSALQTAVPGAGPSALELIASSDVSTESVLTMVLNDLAMAPTDVWLVLDDYHLVDGHGVANGMVFLLDHLPSHVHVMISTRADPELPLSRWRARGELVELRAAELRFTSEEATAYLNDVSGLDLSAVDVEALEQRTEGWAAALQLAALSLQGRQDVAGFIAGFAGNDRYIVDYLIEEVLEHQPEPVRSFLLLTSVLDRFSGPLCDAVTGRGDGTEMLTSLERANLFIVPLDDRREWYRYHHLFADVLRARLLNEQPGLVPLLHQRASAWYEHKDLMEEAVRHALEAQDFNRAAQLVELAVPIIRRNRQETILFGWLKALPADAVRNSPVLSVFYGFMLMVSGDLHGVEPRFEDAERALAAVPSGAAQPWAVTEELRTLPATIAVYRASLAQARGDAAGTSEHARHALALAGPGDHLARGAAAGFLGLAAWANGELSSALETFTQAVASLHASGNLIDALSSTVVLADMWLVAGRPGTARRLYQDALQLAEAQGESVARATAELHVGLGDIDREAGDLAAATRHLTSAGEFFERAPMTESRYRWFVARALIARAEGSPDQATDLLDQAEQIYRPGFFPEVQPIEAMRARIWIVQGKTSEAAEWAQTRGVSVSDEVSYLSEFDHLTLVRLLLAQNREHPDRGAFGQADRLLGRLLASAETSGRAGSMVEIRMLQALSQAFQGHRAQARGMLSMAFAEAPEPAGYAGLFIAEGAPMMELLRDAADHGIAEDHPQRLLDLTAPPKAQVPVPGYRLTSSAEEKLSGRELQVLRLLDSELSGPEIAQALFISPNTLRTHTKHIFTKLAVTTRQAAVRQGRDRGLT</sequence>
<dbReference type="AlphaFoldDB" id="A0A3N0C3T4"/>
<dbReference type="Gene3D" id="3.40.50.300">
    <property type="entry name" value="P-loop containing nucleotide triphosphate hydrolases"/>
    <property type="match status" value="1"/>
</dbReference>
<keyword evidence="1" id="KW-0805">Transcription regulation</keyword>
<evidence type="ECO:0000313" key="6">
    <source>
        <dbReference type="Proteomes" id="UP000273807"/>
    </source>
</evidence>
<evidence type="ECO:0000256" key="2">
    <source>
        <dbReference type="ARBA" id="ARBA00023125"/>
    </source>
</evidence>
<dbReference type="PANTHER" id="PTHR44688">
    <property type="entry name" value="DNA-BINDING TRANSCRIPTIONAL ACTIVATOR DEVR_DOSR"/>
    <property type="match status" value="1"/>
</dbReference>
<evidence type="ECO:0000259" key="4">
    <source>
        <dbReference type="PROSITE" id="PS50043"/>
    </source>
</evidence>
<evidence type="ECO:0000256" key="1">
    <source>
        <dbReference type="ARBA" id="ARBA00023015"/>
    </source>
</evidence>
<dbReference type="Pfam" id="PF25873">
    <property type="entry name" value="WHD_MalT"/>
    <property type="match status" value="1"/>
</dbReference>
<dbReference type="PANTHER" id="PTHR44688:SF16">
    <property type="entry name" value="DNA-BINDING TRANSCRIPTIONAL ACTIVATOR DEVR_DOSR"/>
    <property type="match status" value="1"/>
</dbReference>
<dbReference type="InterPro" id="IPR027417">
    <property type="entry name" value="P-loop_NTPase"/>
</dbReference>
<evidence type="ECO:0000256" key="3">
    <source>
        <dbReference type="ARBA" id="ARBA00023163"/>
    </source>
</evidence>
<dbReference type="GO" id="GO:0006355">
    <property type="term" value="P:regulation of DNA-templated transcription"/>
    <property type="evidence" value="ECO:0007669"/>
    <property type="project" value="InterPro"/>
</dbReference>
<dbReference type="EMBL" id="RBED01000075">
    <property type="protein sequence ID" value="RNL57348.1"/>
    <property type="molecule type" value="Genomic_DNA"/>
</dbReference>
<name>A0A3N0C3T4_9MICC</name>
<dbReference type="PRINTS" id="PR00038">
    <property type="entry name" value="HTHLUXR"/>
</dbReference>
<dbReference type="SUPFAM" id="SSF48452">
    <property type="entry name" value="TPR-like"/>
    <property type="match status" value="1"/>
</dbReference>
<organism evidence="5 6">
    <name type="scientific">Arthrobacter oryzae</name>
    <dbReference type="NCBI Taxonomy" id="409290"/>
    <lineage>
        <taxon>Bacteria</taxon>
        <taxon>Bacillati</taxon>
        <taxon>Actinomycetota</taxon>
        <taxon>Actinomycetes</taxon>
        <taxon>Micrococcales</taxon>
        <taxon>Micrococcaceae</taxon>
        <taxon>Arthrobacter</taxon>
    </lineage>
</organism>
<dbReference type="PROSITE" id="PS50043">
    <property type="entry name" value="HTH_LUXR_2"/>
    <property type="match status" value="1"/>
</dbReference>
<proteinExistence type="predicted"/>